<evidence type="ECO:0000313" key="3">
    <source>
        <dbReference type="Proteomes" id="UP000320582"/>
    </source>
</evidence>
<dbReference type="RefSeq" id="WP_142083798.1">
    <property type="nucleotide sequence ID" value="NZ_VFPT01000001.1"/>
</dbReference>
<dbReference type="AlphaFoldDB" id="A0A543KI81"/>
<feature type="chain" id="PRO_5022131782" evidence="1">
    <location>
        <begin position="25"/>
        <end position="105"/>
    </location>
</feature>
<evidence type="ECO:0000313" key="2">
    <source>
        <dbReference type="EMBL" id="TQM94789.1"/>
    </source>
</evidence>
<name>A0A543KI81_9RHOB</name>
<dbReference type="OrthoDB" id="7659053at2"/>
<evidence type="ECO:0000256" key="1">
    <source>
        <dbReference type="SAM" id="SignalP"/>
    </source>
</evidence>
<protein>
    <submittedName>
        <fullName evidence="2">Uncharacterized protein</fullName>
    </submittedName>
</protein>
<comment type="caution">
    <text evidence="2">The sequence shown here is derived from an EMBL/GenBank/DDBJ whole genome shotgun (WGS) entry which is preliminary data.</text>
</comment>
<accession>A0A543KI81</accession>
<feature type="signal peptide" evidence="1">
    <location>
        <begin position="1"/>
        <end position="24"/>
    </location>
</feature>
<gene>
    <name evidence="2" type="ORF">BD293_3477</name>
</gene>
<proteinExistence type="predicted"/>
<organism evidence="2 3">
    <name type="scientific">Roseinatronobacter monicus</name>
    <dbReference type="NCBI Taxonomy" id="393481"/>
    <lineage>
        <taxon>Bacteria</taxon>
        <taxon>Pseudomonadati</taxon>
        <taxon>Pseudomonadota</taxon>
        <taxon>Alphaproteobacteria</taxon>
        <taxon>Rhodobacterales</taxon>
        <taxon>Paracoccaceae</taxon>
        <taxon>Roseinatronobacter</taxon>
    </lineage>
</organism>
<dbReference type="EMBL" id="VFPT01000001">
    <property type="protein sequence ID" value="TQM94789.1"/>
    <property type="molecule type" value="Genomic_DNA"/>
</dbReference>
<reference evidence="2 3" key="1">
    <citation type="submission" date="2019-06" db="EMBL/GenBank/DDBJ databases">
        <title>Genomic Encyclopedia of Archaeal and Bacterial Type Strains, Phase II (KMG-II): from individual species to whole genera.</title>
        <authorList>
            <person name="Goeker M."/>
        </authorList>
    </citation>
    <scope>NUCLEOTIDE SEQUENCE [LARGE SCALE GENOMIC DNA]</scope>
    <source>
        <strain evidence="2 3">DSM 18423</strain>
    </source>
</reference>
<sequence length="105" mass="11519">MKQTLLAAMLVILAAPLVPAPASAGPLETACLRSDRAQATRAMCRCIDSVAQSTLTRAEQRRAATFFRNPQLAQDVRMSKSDRDNAFWTRYRAFGDAAERSCAGR</sequence>
<keyword evidence="3" id="KW-1185">Reference proteome</keyword>
<keyword evidence="1" id="KW-0732">Signal</keyword>
<dbReference type="Proteomes" id="UP000320582">
    <property type="component" value="Unassembled WGS sequence"/>
</dbReference>